<keyword evidence="3" id="KW-1185">Reference proteome</keyword>
<evidence type="ECO:0000313" key="2">
    <source>
        <dbReference type="EMBL" id="MDO9710493.1"/>
    </source>
</evidence>
<gene>
    <name evidence="2" type="ORF">Q7A36_19225</name>
</gene>
<organism evidence="2 3">
    <name type="scientific">Paracraurococcus lichenis</name>
    <dbReference type="NCBI Taxonomy" id="3064888"/>
    <lineage>
        <taxon>Bacteria</taxon>
        <taxon>Pseudomonadati</taxon>
        <taxon>Pseudomonadota</taxon>
        <taxon>Alphaproteobacteria</taxon>
        <taxon>Acetobacterales</taxon>
        <taxon>Roseomonadaceae</taxon>
        <taxon>Paracraurococcus</taxon>
    </lineage>
</organism>
<protein>
    <submittedName>
        <fullName evidence="2">CHRD domain-containing protein</fullName>
    </submittedName>
</protein>
<dbReference type="RefSeq" id="WP_305105354.1">
    <property type="nucleotide sequence ID" value="NZ_JAUTWS010000018.1"/>
</dbReference>
<dbReference type="Proteomes" id="UP001243009">
    <property type="component" value="Unassembled WGS sequence"/>
</dbReference>
<name>A0ABT9E2W2_9PROT</name>
<proteinExistence type="predicted"/>
<dbReference type="Pfam" id="PF07452">
    <property type="entry name" value="CHRD"/>
    <property type="match status" value="1"/>
</dbReference>
<evidence type="ECO:0000313" key="3">
    <source>
        <dbReference type="Proteomes" id="UP001243009"/>
    </source>
</evidence>
<accession>A0ABT9E2W2</accession>
<sequence length="436" mass="43819">MAEIFFSAVAPANNSGVASLARMTLDGTTLHVDLVAIGLTPGQAHPIQIDGFPDGSGAARLAVASDDTNGNGIIERAEAAVATGAPLFDVTPSGTNTHGAGAGADAPVADANGVLALSQNYTLDPAQPNDAQLLSHLAGSILGIGGTTTATAFDPTLPAAQGQVLALTAADAAAAGPLANDASTFLQQAGAVVVALGAYTLKVDGSGPVLPEPAAATQPGATEFAAVLLPSNNSGAYGLSMAHLDAAAGTLQVDLWMAGLTPDQAHPAHIHGFSNNAPSLLPNASLDTDRDGFVEDAEGERVTGPVILTLTQDGSISDAVLTANSGTADASGNLQIHQTYQFDQNDPVQRQIFSELEDRLTGREVQVHGLDVTAQQGAGTVNEVNGEAGYKPGLPVANGIYLPLDGPDASVALASLAQTLETQFGGTSPQTDQMFA</sequence>
<reference evidence="2 3" key="1">
    <citation type="submission" date="2023-08" db="EMBL/GenBank/DDBJ databases">
        <title>The draft genome sequence of Paracraurococcus sp. LOR1-02.</title>
        <authorList>
            <person name="Kingkaew E."/>
            <person name="Tanasupawat S."/>
        </authorList>
    </citation>
    <scope>NUCLEOTIDE SEQUENCE [LARGE SCALE GENOMIC DNA]</scope>
    <source>
        <strain evidence="2 3">LOR1-02</strain>
    </source>
</reference>
<dbReference type="EMBL" id="JAUTWS010000018">
    <property type="protein sequence ID" value="MDO9710493.1"/>
    <property type="molecule type" value="Genomic_DNA"/>
</dbReference>
<dbReference type="InterPro" id="IPR010895">
    <property type="entry name" value="CHRD"/>
</dbReference>
<evidence type="ECO:0000259" key="1">
    <source>
        <dbReference type="Pfam" id="PF07452"/>
    </source>
</evidence>
<comment type="caution">
    <text evidence="2">The sequence shown here is derived from an EMBL/GenBank/DDBJ whole genome shotgun (WGS) entry which is preliminary data.</text>
</comment>
<feature type="domain" description="CHRD" evidence="1">
    <location>
        <begin position="227"/>
        <end position="329"/>
    </location>
</feature>